<organism evidence="17 18">
    <name type="scientific">Evansella cellulosilytica (strain ATCC 21833 / DSM 2522 / FERM P-1141 / JCM 9156 / N-4)</name>
    <name type="common">Bacillus cellulosilyticus</name>
    <dbReference type="NCBI Taxonomy" id="649639"/>
    <lineage>
        <taxon>Bacteria</taxon>
        <taxon>Bacillati</taxon>
        <taxon>Bacillota</taxon>
        <taxon>Bacilli</taxon>
        <taxon>Bacillales</taxon>
        <taxon>Bacillaceae</taxon>
        <taxon>Evansella</taxon>
    </lineage>
</organism>
<evidence type="ECO:0000256" key="13">
    <source>
        <dbReference type="ARBA" id="ARBA00022842"/>
    </source>
</evidence>
<dbReference type="KEGG" id="bco:Bcell_3182"/>
<dbReference type="Pfam" id="PF11858">
    <property type="entry name" value="DUF3378"/>
    <property type="match status" value="1"/>
</dbReference>
<comment type="function">
    <text evidence="3 14">Endonuclease that specifically degrades the RNA of RNA-DNA hybrids.</text>
</comment>
<reference evidence="17 18" key="1">
    <citation type="submission" date="2010-12" db="EMBL/GenBank/DDBJ databases">
        <title>Complete sequence of Bacillus cellulosilyticus DSM 2522.</title>
        <authorList>
            <consortium name="US DOE Joint Genome Institute"/>
            <person name="Lucas S."/>
            <person name="Copeland A."/>
            <person name="Lapidus A."/>
            <person name="Cheng J.-F."/>
            <person name="Bruce D."/>
            <person name="Goodwin L."/>
            <person name="Pitluck S."/>
            <person name="Chertkov O."/>
            <person name="Detter J.C."/>
            <person name="Han C."/>
            <person name="Tapia R."/>
            <person name="Land M."/>
            <person name="Hauser L."/>
            <person name="Jeffries C."/>
            <person name="Kyrpides N."/>
            <person name="Ivanova N."/>
            <person name="Mikhailova N."/>
            <person name="Brumm P."/>
            <person name="Mead D."/>
            <person name="Woyke T."/>
        </authorList>
    </citation>
    <scope>NUCLEOTIDE SEQUENCE [LARGE SCALE GENOMIC DNA]</scope>
    <source>
        <strain evidence="18">ATCC 21833 / DSM 2522 / FERM P-1141 / JCM 9156 / N-4</strain>
    </source>
</reference>
<accession>E6U0H9</accession>
<evidence type="ECO:0000256" key="14">
    <source>
        <dbReference type="HAMAP-Rule" id="MF_00053"/>
    </source>
</evidence>
<proteinExistence type="inferred from homology"/>
<comment type="subcellular location">
    <subcellularLocation>
        <location evidence="4 14">Cytoplasm</location>
    </subcellularLocation>
</comment>
<dbReference type="GO" id="GO:0006298">
    <property type="term" value="P:mismatch repair"/>
    <property type="evidence" value="ECO:0007669"/>
    <property type="project" value="TreeGrafter"/>
</dbReference>
<dbReference type="STRING" id="649639.Bcell_3182"/>
<dbReference type="PIRSF" id="PIRSF037748">
    <property type="entry name" value="RnhC"/>
    <property type="match status" value="1"/>
</dbReference>
<comment type="cofactor">
    <cofactor evidence="14 15">
        <name>Mn(2+)</name>
        <dbReference type="ChEBI" id="CHEBI:29035"/>
    </cofactor>
    <cofactor evidence="14 15">
        <name>Mg(2+)</name>
        <dbReference type="ChEBI" id="CHEBI:18420"/>
    </cofactor>
    <text evidence="14 15">Manganese or magnesium. Binds 1 divalent metal ion per monomer in the absence of substrate. May bind a second metal ion after substrate binding.</text>
</comment>
<dbReference type="NCBIfam" id="TIGR00716">
    <property type="entry name" value="rnhC"/>
    <property type="match status" value="1"/>
</dbReference>
<dbReference type="InterPro" id="IPR012295">
    <property type="entry name" value="TBP_dom_sf"/>
</dbReference>
<dbReference type="PANTHER" id="PTHR10954:SF23">
    <property type="entry name" value="RIBONUCLEASE"/>
    <property type="match status" value="1"/>
</dbReference>
<dbReference type="PROSITE" id="PS51975">
    <property type="entry name" value="RNASE_H_2"/>
    <property type="match status" value="1"/>
</dbReference>
<dbReference type="CDD" id="cd06590">
    <property type="entry name" value="RNase_HII_bacteria_HIII_like"/>
    <property type="match status" value="1"/>
</dbReference>
<evidence type="ECO:0000256" key="1">
    <source>
        <dbReference type="ARBA" id="ARBA00000077"/>
    </source>
</evidence>
<dbReference type="InterPro" id="IPR012337">
    <property type="entry name" value="RNaseH-like_sf"/>
</dbReference>
<dbReference type="GO" id="GO:0043137">
    <property type="term" value="P:DNA replication, removal of RNA primer"/>
    <property type="evidence" value="ECO:0007669"/>
    <property type="project" value="TreeGrafter"/>
</dbReference>
<feature type="binding site" evidence="14 15">
    <location>
        <position position="129"/>
    </location>
    <ligand>
        <name>a divalent metal cation</name>
        <dbReference type="ChEBI" id="CHEBI:60240"/>
    </ligand>
</feature>
<dbReference type="eggNOG" id="COG1039">
    <property type="taxonomic scope" value="Bacteria"/>
</dbReference>
<dbReference type="Pfam" id="PF01351">
    <property type="entry name" value="RNase_HII"/>
    <property type="match status" value="1"/>
</dbReference>
<feature type="binding site" evidence="14 15">
    <location>
        <position position="236"/>
    </location>
    <ligand>
        <name>a divalent metal cation</name>
        <dbReference type="ChEBI" id="CHEBI:60240"/>
    </ligand>
</feature>
<dbReference type="Gene3D" id="3.30.310.10">
    <property type="entry name" value="TATA-Binding Protein"/>
    <property type="match status" value="1"/>
</dbReference>
<comment type="cofactor">
    <cofactor evidence="2">
        <name>Mg(2+)</name>
        <dbReference type="ChEBI" id="CHEBI:18420"/>
    </cofactor>
</comment>
<evidence type="ECO:0000256" key="5">
    <source>
        <dbReference type="ARBA" id="ARBA00008378"/>
    </source>
</evidence>
<dbReference type="HOGENOM" id="CLU_059546_1_0_9"/>
<evidence type="ECO:0000256" key="4">
    <source>
        <dbReference type="ARBA" id="ARBA00004496"/>
    </source>
</evidence>
<evidence type="ECO:0000313" key="17">
    <source>
        <dbReference type="EMBL" id="ADU31424.1"/>
    </source>
</evidence>
<dbReference type="InterPro" id="IPR036397">
    <property type="entry name" value="RNaseH_sf"/>
</dbReference>
<dbReference type="GO" id="GO:0032299">
    <property type="term" value="C:ribonuclease H2 complex"/>
    <property type="evidence" value="ECO:0007669"/>
    <property type="project" value="TreeGrafter"/>
</dbReference>
<sequence>MVFFHFFSVPRVKRFIFKIRSMKRVINVSHEVLKVNNETLTKLKNYYIADLKTPPQGAVFSAKTKDCTITGYKSGKVLFQGKGASLEAGKWTSIATSVPKAASTGKKSVDEHSYQPPSNVSSLILLGSDETGTGDYFGPMTVVCAHLSKEQMKAIESWGVRDSKMINDTTIREIAPRLVKQCTYSLLVLKNEKYNELQERGMNQGQMKAMLHHQAIVNVMKKCDDESFTYDGVFIDQFVQPDRYFEYLKVKGKSWTSKKPLYFATKAENIHPSVAAASILARYSFLNEMEKLERDIGLPLPKGAGPKVDEAARNILHLKGKETLYRCTKWHFANTKKAMK</sequence>
<dbReference type="FunFam" id="3.30.420.10:FF:000047">
    <property type="entry name" value="Ribonuclease HIII"/>
    <property type="match status" value="1"/>
</dbReference>
<evidence type="ECO:0000256" key="15">
    <source>
        <dbReference type="PROSITE-ProRule" id="PRU01319"/>
    </source>
</evidence>
<dbReference type="SUPFAM" id="SSF53098">
    <property type="entry name" value="Ribonuclease H-like"/>
    <property type="match status" value="1"/>
</dbReference>
<evidence type="ECO:0000256" key="8">
    <source>
        <dbReference type="ARBA" id="ARBA00022490"/>
    </source>
</evidence>
<dbReference type="InterPro" id="IPR024567">
    <property type="entry name" value="RNase_HII/HIII_dom"/>
</dbReference>
<evidence type="ECO:0000256" key="11">
    <source>
        <dbReference type="ARBA" id="ARBA00022759"/>
    </source>
</evidence>
<name>E6U0H9_EVAC2</name>
<gene>
    <name evidence="14" type="primary">rnhC</name>
    <name evidence="17" type="ordered locus">Bcell_3182</name>
</gene>
<evidence type="ECO:0000313" key="18">
    <source>
        <dbReference type="Proteomes" id="UP000001401"/>
    </source>
</evidence>
<dbReference type="GO" id="GO:0000287">
    <property type="term" value="F:magnesium ion binding"/>
    <property type="evidence" value="ECO:0007669"/>
    <property type="project" value="UniProtKB-UniRule"/>
</dbReference>
<comment type="catalytic activity">
    <reaction evidence="1 14 15">
        <text>Endonucleolytic cleavage to 5'-phosphomonoester.</text>
        <dbReference type="EC" id="3.1.26.4"/>
    </reaction>
</comment>
<evidence type="ECO:0000256" key="3">
    <source>
        <dbReference type="ARBA" id="ARBA00004065"/>
    </source>
</evidence>
<evidence type="ECO:0000256" key="12">
    <source>
        <dbReference type="ARBA" id="ARBA00022801"/>
    </source>
</evidence>
<protein>
    <recommendedName>
        <fullName evidence="7 14">Ribonuclease HIII</fullName>
        <shortName evidence="14">RNase HIII</shortName>
        <ecNumber evidence="6 14">3.1.26.4</ecNumber>
    </recommendedName>
</protein>
<dbReference type="InterPro" id="IPR024568">
    <property type="entry name" value="RNase_HIII_N"/>
</dbReference>
<keyword evidence="9 14" id="KW-0540">Nuclease</keyword>
<keyword evidence="18" id="KW-1185">Reference proteome</keyword>
<comment type="similarity">
    <text evidence="5 14">Belongs to the RNase HII family. RnhC subfamily.</text>
</comment>
<dbReference type="CDD" id="cd14796">
    <property type="entry name" value="RNAse_HIII_N"/>
    <property type="match status" value="1"/>
</dbReference>
<dbReference type="Proteomes" id="UP000001401">
    <property type="component" value="Chromosome"/>
</dbReference>
<dbReference type="Gene3D" id="3.30.420.10">
    <property type="entry name" value="Ribonuclease H-like superfamily/Ribonuclease H"/>
    <property type="match status" value="1"/>
</dbReference>
<keyword evidence="13 14" id="KW-0460">Magnesium</keyword>
<dbReference type="GO" id="GO:0003723">
    <property type="term" value="F:RNA binding"/>
    <property type="evidence" value="ECO:0007669"/>
    <property type="project" value="UniProtKB-UniRule"/>
</dbReference>
<dbReference type="AlphaFoldDB" id="E6U0H9"/>
<dbReference type="EMBL" id="CP002394">
    <property type="protein sequence ID" value="ADU31424.1"/>
    <property type="molecule type" value="Genomic_DNA"/>
</dbReference>
<evidence type="ECO:0000256" key="7">
    <source>
        <dbReference type="ARBA" id="ARBA00021407"/>
    </source>
</evidence>
<dbReference type="EC" id="3.1.26.4" evidence="6 14"/>
<evidence type="ECO:0000256" key="10">
    <source>
        <dbReference type="ARBA" id="ARBA00022723"/>
    </source>
</evidence>
<dbReference type="InterPro" id="IPR004641">
    <property type="entry name" value="RNase_HIII"/>
</dbReference>
<keyword evidence="10 14" id="KW-0479">Metal-binding</keyword>
<evidence type="ECO:0000259" key="16">
    <source>
        <dbReference type="PROSITE" id="PS51975"/>
    </source>
</evidence>
<evidence type="ECO:0000256" key="2">
    <source>
        <dbReference type="ARBA" id="ARBA00001946"/>
    </source>
</evidence>
<dbReference type="HAMAP" id="MF_00053">
    <property type="entry name" value="RNase_HIII"/>
    <property type="match status" value="1"/>
</dbReference>
<dbReference type="PANTHER" id="PTHR10954">
    <property type="entry name" value="RIBONUCLEASE H2 SUBUNIT A"/>
    <property type="match status" value="1"/>
</dbReference>
<dbReference type="GO" id="GO:0004523">
    <property type="term" value="F:RNA-DNA hybrid ribonuclease activity"/>
    <property type="evidence" value="ECO:0007669"/>
    <property type="project" value="UniProtKB-UniRule"/>
</dbReference>
<keyword evidence="12 14" id="KW-0378">Hydrolase</keyword>
<keyword evidence="11 14" id="KW-0255">Endonuclease</keyword>
<evidence type="ECO:0000256" key="6">
    <source>
        <dbReference type="ARBA" id="ARBA00012180"/>
    </source>
</evidence>
<evidence type="ECO:0000256" key="9">
    <source>
        <dbReference type="ARBA" id="ARBA00022722"/>
    </source>
</evidence>
<keyword evidence="8 14" id="KW-0963">Cytoplasm</keyword>
<dbReference type="InterPro" id="IPR001352">
    <property type="entry name" value="RNase_HII/HIII"/>
</dbReference>
<feature type="binding site" evidence="14 15">
    <location>
        <position position="130"/>
    </location>
    <ligand>
        <name>a divalent metal cation</name>
        <dbReference type="ChEBI" id="CHEBI:60240"/>
    </ligand>
</feature>
<feature type="domain" description="RNase H type-2" evidence="16">
    <location>
        <begin position="123"/>
        <end position="340"/>
    </location>
</feature>
<dbReference type="GO" id="GO:0005737">
    <property type="term" value="C:cytoplasm"/>
    <property type="evidence" value="ECO:0007669"/>
    <property type="project" value="UniProtKB-SubCell"/>
</dbReference>